<feature type="transmembrane region" description="Helical" evidence="8">
    <location>
        <begin position="162"/>
        <end position="180"/>
    </location>
</feature>
<name>A0A8H3IDA0_9LECA</name>
<protein>
    <recommendedName>
        <fullName evidence="9">TLC domain-containing protein</fullName>
    </recommendedName>
</protein>
<keyword evidence="4 8" id="KW-1133">Transmembrane helix</keyword>
<feature type="compositionally biased region" description="Acidic residues" evidence="7">
    <location>
        <begin position="401"/>
        <end position="414"/>
    </location>
</feature>
<evidence type="ECO:0000256" key="7">
    <source>
        <dbReference type="SAM" id="MobiDB-lite"/>
    </source>
</evidence>
<dbReference type="GO" id="GO:0016020">
    <property type="term" value="C:membrane"/>
    <property type="evidence" value="ECO:0007669"/>
    <property type="project" value="UniProtKB-SubCell"/>
</dbReference>
<reference evidence="10" key="1">
    <citation type="submission" date="2021-03" db="EMBL/GenBank/DDBJ databases">
        <authorList>
            <person name="Tagirdzhanova G."/>
        </authorList>
    </citation>
    <scope>NUCLEOTIDE SEQUENCE</scope>
</reference>
<feature type="domain" description="TLC" evidence="9">
    <location>
        <begin position="156"/>
        <end position="393"/>
    </location>
</feature>
<feature type="transmembrane region" description="Helical" evidence="8">
    <location>
        <begin position="119"/>
        <end position="141"/>
    </location>
</feature>
<evidence type="ECO:0000256" key="4">
    <source>
        <dbReference type="ARBA" id="ARBA00022989"/>
    </source>
</evidence>
<evidence type="ECO:0000313" key="11">
    <source>
        <dbReference type="Proteomes" id="UP000664169"/>
    </source>
</evidence>
<dbReference type="PANTHER" id="PTHR12560">
    <property type="entry name" value="LONGEVITY ASSURANCE FACTOR 1 LAG1"/>
    <property type="match status" value="1"/>
</dbReference>
<dbReference type="AlphaFoldDB" id="A0A8H3IDA0"/>
<evidence type="ECO:0000256" key="1">
    <source>
        <dbReference type="ARBA" id="ARBA00004141"/>
    </source>
</evidence>
<gene>
    <name evidence="10" type="ORF">GOMPHAMPRED_003450</name>
</gene>
<sequence>MALEGIPNSFHQLAEASVDEATSGPNENSKHISKEYDIEQSEITARRRNATQPKDDDSLSAAFCAWLFDHQIGISVNLLLLLFLTHVSFPRAGIHTRKFFELSYQNLQTGDYGIGWDDAFLVTFWIVLLTGSRVVVMDYILSPLAQLRGLKGKGKVRFAEQAWLIIYAGTSSAVGTYMMYNSEYWMNISMVWANWPNREMTALFKWYYLIQFAFWIQQIIVVNIEERRKDHWQMFSHHIITCLLMFCSYGYHHYKVGNAILVIMDSCDLALSTAKVLKYMRYRTACDIAFGVFMVQWFALRHCAYLVICWSIVVDVPKFIPAGCYMGSNSDLKGPFPPPDSWAVLLEPFRDPAGMLCHTDSVATIFLTMLVLLQVLLAIWFGMIINVAYKVVSGTGAEDVRSDDEEDDEEEEEVSPAVTQKRNSSLPCKPLIEEEVGVEELRLSDRKSRFKKHSSTTASGVSLNDRKELLGRIGCDKQA</sequence>
<comment type="subcellular location">
    <subcellularLocation>
        <location evidence="1">Membrane</location>
        <topology evidence="1">Multi-pass membrane protein</topology>
    </subcellularLocation>
</comment>
<evidence type="ECO:0000256" key="6">
    <source>
        <dbReference type="PROSITE-ProRule" id="PRU00205"/>
    </source>
</evidence>
<dbReference type="PANTHER" id="PTHR12560:SF0">
    <property type="entry name" value="LD18904P"/>
    <property type="match status" value="1"/>
</dbReference>
<dbReference type="Pfam" id="PF03798">
    <property type="entry name" value="TRAM_LAG1_CLN8"/>
    <property type="match status" value="1"/>
</dbReference>
<keyword evidence="3 6" id="KW-0812">Transmembrane</keyword>
<feature type="transmembrane region" description="Helical" evidence="8">
    <location>
        <begin position="289"/>
        <end position="313"/>
    </location>
</feature>
<evidence type="ECO:0000256" key="8">
    <source>
        <dbReference type="SAM" id="Phobius"/>
    </source>
</evidence>
<evidence type="ECO:0000259" key="9">
    <source>
        <dbReference type="PROSITE" id="PS50922"/>
    </source>
</evidence>
<dbReference type="InterPro" id="IPR016439">
    <property type="entry name" value="Lag1/Lac1-like"/>
</dbReference>
<keyword evidence="11" id="KW-1185">Reference proteome</keyword>
<evidence type="ECO:0000256" key="2">
    <source>
        <dbReference type="ARBA" id="ARBA00009808"/>
    </source>
</evidence>
<dbReference type="OrthoDB" id="537032at2759"/>
<dbReference type="SMART" id="SM00724">
    <property type="entry name" value="TLC"/>
    <property type="match status" value="1"/>
</dbReference>
<comment type="similarity">
    <text evidence="2">Belongs to the sphingosine N-acyltransferase family.</text>
</comment>
<organism evidence="10 11">
    <name type="scientific">Gomphillus americanus</name>
    <dbReference type="NCBI Taxonomy" id="1940652"/>
    <lineage>
        <taxon>Eukaryota</taxon>
        <taxon>Fungi</taxon>
        <taxon>Dikarya</taxon>
        <taxon>Ascomycota</taxon>
        <taxon>Pezizomycotina</taxon>
        <taxon>Lecanoromycetes</taxon>
        <taxon>OSLEUM clade</taxon>
        <taxon>Ostropomycetidae</taxon>
        <taxon>Ostropales</taxon>
        <taxon>Graphidaceae</taxon>
        <taxon>Gomphilloideae</taxon>
        <taxon>Gomphillus</taxon>
    </lineage>
</organism>
<comment type="caution">
    <text evidence="10">The sequence shown here is derived from an EMBL/GenBank/DDBJ whole genome shotgun (WGS) entry which is preliminary data.</text>
</comment>
<dbReference type="EMBL" id="CAJPDQ010000020">
    <property type="protein sequence ID" value="CAF9923797.1"/>
    <property type="molecule type" value="Genomic_DNA"/>
</dbReference>
<keyword evidence="5 6" id="KW-0472">Membrane</keyword>
<dbReference type="GO" id="GO:0046513">
    <property type="term" value="P:ceramide biosynthetic process"/>
    <property type="evidence" value="ECO:0007669"/>
    <property type="project" value="InterPro"/>
</dbReference>
<dbReference type="Proteomes" id="UP000664169">
    <property type="component" value="Unassembled WGS sequence"/>
</dbReference>
<feature type="compositionally biased region" description="Polar residues" evidence="7">
    <location>
        <begin position="417"/>
        <end position="426"/>
    </location>
</feature>
<feature type="transmembrane region" description="Helical" evidence="8">
    <location>
        <begin position="200"/>
        <end position="222"/>
    </location>
</feature>
<evidence type="ECO:0000256" key="5">
    <source>
        <dbReference type="ARBA" id="ARBA00023136"/>
    </source>
</evidence>
<proteinExistence type="inferred from homology"/>
<dbReference type="InterPro" id="IPR006634">
    <property type="entry name" value="TLC-dom"/>
</dbReference>
<feature type="region of interest" description="Disordered" evidence="7">
    <location>
        <begin position="399"/>
        <end position="426"/>
    </location>
</feature>
<feature type="transmembrane region" description="Helical" evidence="8">
    <location>
        <begin position="72"/>
        <end position="89"/>
    </location>
</feature>
<feature type="transmembrane region" description="Helical" evidence="8">
    <location>
        <begin position="365"/>
        <end position="389"/>
    </location>
</feature>
<accession>A0A8H3IDA0</accession>
<dbReference type="PROSITE" id="PS50922">
    <property type="entry name" value="TLC"/>
    <property type="match status" value="1"/>
</dbReference>
<evidence type="ECO:0000313" key="10">
    <source>
        <dbReference type="EMBL" id="CAF9923797.1"/>
    </source>
</evidence>
<evidence type="ECO:0000256" key="3">
    <source>
        <dbReference type="ARBA" id="ARBA00022692"/>
    </source>
</evidence>
<dbReference type="GO" id="GO:0050291">
    <property type="term" value="F:sphingosine N-acyltransferase activity"/>
    <property type="evidence" value="ECO:0007669"/>
    <property type="project" value="InterPro"/>
</dbReference>